<sequence>MLQRYCSLKAPRKLLGRTQLAFLSQTPIIFSSTLSPSPSSLAPRVPISLFKECRSLAAAKRIHQQVLVQGLTFYHLNDVVSVYISCNATCQAIALLERTPPSAAPVSSWNALIQRSVRFSPLHDALHLYYKMKKLGCSPDCYTFPFVIKACGEIPSLRLGGLLFARMTNDFSMRPNAVSLVNVLPGSAALGSLPLGRQVHGFAVRNGLFEDVFVGNALVDMYAKCGVTDEASKVFKRMRERDVVSWNAMVTGYAQAGEFDEALSLFEEMGEENVECNIVTWTAVIAAYAQRERGYEALDVFHKMRNSGLEPNVVTLISLLSGCACVGALPQGKETHCYAIKRLLNMDSMEPGDDLMIMNGLIDMYTKCKELQIARTIFDSVKIEDRNVVTWTAMIGGYAQHGDANEAIDLFSLMMQQTFTSPNAFTISCILMACSHLGALRIGEQVHSYVLRNRFGPSLLFVDNCLIDMYSKSGNVDAARTVFNNMKERNSVSWTSLMAGYGMHGRGADALQIFDQMRGAGLAPDGVTFVVVLYACSHAGMVEHGMRYFNNMKKEFGVVPFVEHYACMVDLLGRAGRLEEAKKLIEDMPMEPTSIVWIALLGACRIHANVELGEYAASRLSRLESQDDGTYILLSNIYAGARRWKDVSNIRSLMQYSGVQKKPGCSWVQGKKGVVTFYAGDWSHPQSQEIYELLSDLIKCIKALGYVPETNFALHDVDDEEKGDFLFEHSEKLALAYAILTSTAGATIRITKNLRVCGDCHTVFTYVSQSVDNEILLRDSSRFHHFKNGSCSCNGYW</sequence>
<dbReference type="PROSITE" id="PS51375">
    <property type="entry name" value="PPR"/>
    <property type="match status" value="6"/>
</dbReference>
<accession>A0A9Q1JZ55</accession>
<dbReference type="GO" id="GO:0003723">
    <property type="term" value="F:RNA binding"/>
    <property type="evidence" value="ECO:0007669"/>
    <property type="project" value="InterPro"/>
</dbReference>
<dbReference type="InterPro" id="IPR046849">
    <property type="entry name" value="E2_motif"/>
</dbReference>
<dbReference type="InterPro" id="IPR046960">
    <property type="entry name" value="PPR_At4g14850-like_plant"/>
</dbReference>
<evidence type="ECO:0000256" key="1">
    <source>
        <dbReference type="ARBA" id="ARBA00006643"/>
    </source>
</evidence>
<proteinExistence type="inferred from homology"/>
<dbReference type="GO" id="GO:0008270">
    <property type="term" value="F:zinc ion binding"/>
    <property type="evidence" value="ECO:0007669"/>
    <property type="project" value="InterPro"/>
</dbReference>
<dbReference type="EMBL" id="JAKOGI010000517">
    <property type="protein sequence ID" value="KAJ8433793.1"/>
    <property type="molecule type" value="Genomic_DNA"/>
</dbReference>
<organism evidence="5 6">
    <name type="scientific">Carnegiea gigantea</name>
    <dbReference type="NCBI Taxonomy" id="171969"/>
    <lineage>
        <taxon>Eukaryota</taxon>
        <taxon>Viridiplantae</taxon>
        <taxon>Streptophyta</taxon>
        <taxon>Embryophyta</taxon>
        <taxon>Tracheophyta</taxon>
        <taxon>Spermatophyta</taxon>
        <taxon>Magnoliopsida</taxon>
        <taxon>eudicotyledons</taxon>
        <taxon>Gunneridae</taxon>
        <taxon>Pentapetalae</taxon>
        <taxon>Caryophyllales</taxon>
        <taxon>Cactineae</taxon>
        <taxon>Cactaceae</taxon>
        <taxon>Cactoideae</taxon>
        <taxon>Echinocereeae</taxon>
        <taxon>Carnegiea</taxon>
    </lineage>
</organism>
<feature type="domain" description="DYW" evidence="4">
    <location>
        <begin position="705"/>
        <end position="797"/>
    </location>
</feature>
<gene>
    <name evidence="5" type="ORF">Cgig2_025956</name>
</gene>
<keyword evidence="2" id="KW-0677">Repeat</keyword>
<dbReference type="InterPro" id="IPR046848">
    <property type="entry name" value="E_motif"/>
</dbReference>
<dbReference type="InterPro" id="IPR011990">
    <property type="entry name" value="TPR-like_helical_dom_sf"/>
</dbReference>
<comment type="similarity">
    <text evidence="1">Belongs to the PPR family. PCMP-H subfamily.</text>
</comment>
<dbReference type="PANTHER" id="PTHR47926:SF445">
    <property type="entry name" value="DYW DOMAIN-CONTAINING PROTEIN"/>
    <property type="match status" value="1"/>
</dbReference>
<dbReference type="FunFam" id="1.25.40.10:FF:000073">
    <property type="entry name" value="Pentatricopeptide repeat-containing protein chloroplastic"/>
    <property type="match status" value="1"/>
</dbReference>
<dbReference type="Pfam" id="PF20430">
    <property type="entry name" value="Eplus_motif"/>
    <property type="match status" value="1"/>
</dbReference>
<dbReference type="NCBIfam" id="TIGR00756">
    <property type="entry name" value="PPR"/>
    <property type="match status" value="9"/>
</dbReference>
<dbReference type="AlphaFoldDB" id="A0A9Q1JZ55"/>
<dbReference type="OrthoDB" id="185373at2759"/>
<evidence type="ECO:0000313" key="6">
    <source>
        <dbReference type="Proteomes" id="UP001153076"/>
    </source>
</evidence>
<protein>
    <recommendedName>
        <fullName evidence="4">DYW domain-containing protein</fullName>
    </recommendedName>
</protein>
<dbReference type="Proteomes" id="UP001153076">
    <property type="component" value="Unassembled WGS sequence"/>
</dbReference>
<feature type="repeat" description="PPR" evidence="3">
    <location>
        <begin position="387"/>
        <end position="421"/>
    </location>
</feature>
<reference evidence="5" key="1">
    <citation type="submission" date="2022-04" db="EMBL/GenBank/DDBJ databases">
        <title>Carnegiea gigantea Genome sequencing and assembly v2.</title>
        <authorList>
            <person name="Copetti D."/>
            <person name="Sanderson M.J."/>
            <person name="Burquez A."/>
            <person name="Wojciechowski M.F."/>
        </authorList>
    </citation>
    <scope>NUCLEOTIDE SEQUENCE</scope>
    <source>
        <strain evidence="5">SGP5-SGP5p</strain>
        <tissue evidence="5">Aerial part</tissue>
    </source>
</reference>
<keyword evidence="6" id="KW-1185">Reference proteome</keyword>
<feature type="repeat" description="PPR" evidence="3">
    <location>
        <begin position="211"/>
        <end position="241"/>
    </location>
</feature>
<evidence type="ECO:0000259" key="4">
    <source>
        <dbReference type="Pfam" id="PF14432"/>
    </source>
</evidence>
<feature type="repeat" description="PPR" evidence="3">
    <location>
        <begin position="277"/>
        <end position="311"/>
    </location>
</feature>
<dbReference type="InterPro" id="IPR002885">
    <property type="entry name" value="PPR_rpt"/>
</dbReference>
<dbReference type="Pfam" id="PF13041">
    <property type="entry name" value="PPR_2"/>
    <property type="match status" value="4"/>
</dbReference>
<evidence type="ECO:0000313" key="5">
    <source>
        <dbReference type="EMBL" id="KAJ8433793.1"/>
    </source>
</evidence>
<dbReference type="FunFam" id="1.25.40.10:FF:000344">
    <property type="entry name" value="Pentatricopeptide repeat-containing protein"/>
    <property type="match status" value="1"/>
</dbReference>
<name>A0A9Q1JZ55_9CARY</name>
<feature type="repeat" description="PPR" evidence="3">
    <location>
        <begin position="242"/>
        <end position="276"/>
    </location>
</feature>
<dbReference type="PANTHER" id="PTHR47926">
    <property type="entry name" value="PENTATRICOPEPTIDE REPEAT-CONTAINING PROTEIN"/>
    <property type="match status" value="1"/>
</dbReference>
<dbReference type="FunFam" id="1.25.40.10:FF:000366">
    <property type="entry name" value="Pentatricopeptide (PPR) repeat-containing protein"/>
    <property type="match status" value="1"/>
</dbReference>
<dbReference type="InterPro" id="IPR032867">
    <property type="entry name" value="DYW_dom"/>
</dbReference>
<dbReference type="Pfam" id="PF14432">
    <property type="entry name" value="DYW_deaminase"/>
    <property type="match status" value="1"/>
</dbReference>
<evidence type="ECO:0000256" key="3">
    <source>
        <dbReference type="PROSITE-ProRule" id="PRU00708"/>
    </source>
</evidence>
<evidence type="ECO:0000256" key="2">
    <source>
        <dbReference type="ARBA" id="ARBA00022737"/>
    </source>
</evidence>
<comment type="caution">
    <text evidence="5">The sequence shown here is derived from an EMBL/GenBank/DDBJ whole genome shotgun (WGS) entry which is preliminary data.</text>
</comment>
<feature type="repeat" description="PPR" evidence="3">
    <location>
        <begin position="105"/>
        <end position="139"/>
    </location>
</feature>
<dbReference type="Pfam" id="PF20431">
    <property type="entry name" value="E_motif"/>
    <property type="match status" value="1"/>
</dbReference>
<dbReference type="SUPFAM" id="SSF48452">
    <property type="entry name" value="TPR-like"/>
    <property type="match status" value="1"/>
</dbReference>
<dbReference type="Gene3D" id="1.25.40.10">
    <property type="entry name" value="Tetratricopeptide repeat domain"/>
    <property type="match status" value="4"/>
</dbReference>
<dbReference type="GO" id="GO:0009451">
    <property type="term" value="P:RNA modification"/>
    <property type="evidence" value="ECO:0007669"/>
    <property type="project" value="InterPro"/>
</dbReference>
<dbReference type="Pfam" id="PF01535">
    <property type="entry name" value="PPR"/>
    <property type="match status" value="3"/>
</dbReference>
<feature type="repeat" description="PPR" evidence="3">
    <location>
        <begin position="490"/>
        <end position="524"/>
    </location>
</feature>
<dbReference type="FunFam" id="1.25.40.10:FF:000031">
    <property type="entry name" value="Pentatricopeptide repeat-containing protein mitochondrial"/>
    <property type="match status" value="1"/>
</dbReference>